<evidence type="ECO:0000313" key="1">
    <source>
        <dbReference type="EMBL" id="MDV6264003.1"/>
    </source>
</evidence>
<dbReference type="Proteomes" id="UP001185755">
    <property type="component" value="Unassembled WGS sequence"/>
</dbReference>
<keyword evidence="2" id="KW-1185">Reference proteome</keyword>
<name>A0ABU4BIJ8_9NOCA</name>
<gene>
    <name evidence="1" type="ORF">R3P96_21930</name>
</gene>
<sequence length="54" mass="6309">MSDLDVETLRPLLSDLLVAGTHKDITTRFEKMGWLGPARRLRRKPSVCGSWWRR</sequence>
<dbReference type="EMBL" id="JAWLJX010000009">
    <property type="protein sequence ID" value="MDV6264003.1"/>
    <property type="molecule type" value="Genomic_DNA"/>
</dbReference>
<reference evidence="1 2" key="1">
    <citation type="submission" date="2023-10" db="EMBL/GenBank/DDBJ databases">
        <title>Development of a sustainable strategy for remediation of hydrocarbon-contaminated territories based on the waste exchange concept.</title>
        <authorList>
            <person name="Krivoruchko A."/>
        </authorList>
    </citation>
    <scope>NUCLEOTIDE SEQUENCE [LARGE SCALE GENOMIC DNA]</scope>
    <source>
        <strain evidence="1 2">IEGM 1323</strain>
    </source>
</reference>
<evidence type="ECO:0000313" key="2">
    <source>
        <dbReference type="Proteomes" id="UP001185755"/>
    </source>
</evidence>
<organism evidence="1 2">
    <name type="scientific">Rhodococcoides yunnanense</name>
    <dbReference type="NCBI Taxonomy" id="278209"/>
    <lineage>
        <taxon>Bacteria</taxon>
        <taxon>Bacillati</taxon>
        <taxon>Actinomycetota</taxon>
        <taxon>Actinomycetes</taxon>
        <taxon>Mycobacteriales</taxon>
        <taxon>Nocardiaceae</taxon>
        <taxon>Rhodococcoides</taxon>
    </lineage>
</organism>
<protein>
    <submittedName>
        <fullName evidence="1">Uncharacterized protein</fullName>
    </submittedName>
</protein>
<proteinExistence type="predicted"/>
<comment type="caution">
    <text evidence="1">The sequence shown here is derived from an EMBL/GenBank/DDBJ whole genome shotgun (WGS) entry which is preliminary data.</text>
</comment>
<accession>A0ABU4BIJ8</accession>
<dbReference type="RefSeq" id="WP_317566116.1">
    <property type="nucleotide sequence ID" value="NZ_JAWLJX010000009.1"/>
</dbReference>